<dbReference type="AlphaFoldDB" id="A0A3P6FZZ6"/>
<gene>
    <name evidence="1" type="ORF">BOLC1T02341H</name>
</gene>
<evidence type="ECO:0000313" key="1">
    <source>
        <dbReference type="EMBL" id="VDD49952.1"/>
    </source>
</evidence>
<reference evidence="1" key="1">
    <citation type="submission" date="2018-11" db="EMBL/GenBank/DDBJ databases">
        <authorList>
            <consortium name="Genoscope - CEA"/>
            <person name="William W."/>
        </authorList>
    </citation>
    <scope>NUCLEOTIDE SEQUENCE</scope>
</reference>
<protein>
    <submittedName>
        <fullName evidence="1">Uncharacterized protein</fullName>
    </submittedName>
</protein>
<organism evidence="1">
    <name type="scientific">Brassica oleracea</name>
    <name type="common">Wild cabbage</name>
    <dbReference type="NCBI Taxonomy" id="3712"/>
    <lineage>
        <taxon>Eukaryota</taxon>
        <taxon>Viridiplantae</taxon>
        <taxon>Streptophyta</taxon>
        <taxon>Embryophyta</taxon>
        <taxon>Tracheophyta</taxon>
        <taxon>Spermatophyta</taxon>
        <taxon>Magnoliopsida</taxon>
        <taxon>eudicotyledons</taxon>
        <taxon>Gunneridae</taxon>
        <taxon>Pentapetalae</taxon>
        <taxon>rosids</taxon>
        <taxon>malvids</taxon>
        <taxon>Brassicales</taxon>
        <taxon>Brassicaceae</taxon>
        <taxon>Brassiceae</taxon>
        <taxon>Brassica</taxon>
    </lineage>
</organism>
<sequence>MSSGTRSNMEKQLIFSDPACLKRLIRKKRRTSSIDTSTSLIDTCELAPIDTCELAPIDTSQPESINTNLRVDMVATLVLINMLHDKHDPEGHLRNAASQKIDAYMNALATRPMTLAIYKRSDQYYANIFATHSPTF</sequence>
<accession>A0A3P6FZZ6</accession>
<dbReference type="EMBL" id="LR031878">
    <property type="protein sequence ID" value="VDD49952.1"/>
    <property type="molecule type" value="Genomic_DNA"/>
</dbReference>
<name>A0A3P6FZZ6_BRAOL</name>
<proteinExistence type="predicted"/>